<evidence type="ECO:0000313" key="4">
    <source>
        <dbReference type="EMBL" id="SHE77014.1"/>
    </source>
</evidence>
<dbReference type="CDD" id="cd02440">
    <property type="entry name" value="AdoMet_MTases"/>
    <property type="match status" value="1"/>
</dbReference>
<name>A0A1M4W6V1_9LACT</name>
<protein>
    <submittedName>
        <fullName evidence="4">16S rRNA (Guanine1207-N2)-methyltransferase</fullName>
    </submittedName>
</protein>
<dbReference type="AlphaFoldDB" id="A0A1M4W6V1"/>
<dbReference type="OrthoDB" id="9764961at2"/>
<dbReference type="SUPFAM" id="SSF53335">
    <property type="entry name" value="S-adenosyl-L-methionine-dependent methyltransferases"/>
    <property type="match status" value="1"/>
</dbReference>
<evidence type="ECO:0000256" key="1">
    <source>
        <dbReference type="ARBA" id="ARBA00022603"/>
    </source>
</evidence>
<reference evidence="4 5" key="1">
    <citation type="submission" date="2016-11" db="EMBL/GenBank/DDBJ databases">
        <authorList>
            <person name="Jaros S."/>
            <person name="Januszkiewicz K."/>
            <person name="Wedrychowicz H."/>
        </authorList>
    </citation>
    <scope>NUCLEOTIDE SEQUENCE [LARGE SCALE GENOMIC DNA]</scope>
    <source>
        <strain evidence="4 5">DSM 15692</strain>
    </source>
</reference>
<dbReference type="PANTHER" id="PTHR47816">
    <property type="entry name" value="RIBOSOMAL RNA SMALL SUBUNIT METHYLTRANSFERASE C"/>
    <property type="match status" value="1"/>
</dbReference>
<dbReference type="Proteomes" id="UP000184128">
    <property type="component" value="Unassembled WGS sequence"/>
</dbReference>
<dbReference type="InterPro" id="IPR029063">
    <property type="entry name" value="SAM-dependent_MTases_sf"/>
</dbReference>
<dbReference type="PANTHER" id="PTHR47816:SF4">
    <property type="entry name" value="RIBOSOMAL RNA SMALL SUBUNIT METHYLTRANSFERASE C"/>
    <property type="match status" value="1"/>
</dbReference>
<keyword evidence="1 4" id="KW-0489">Methyltransferase</keyword>
<keyword evidence="5" id="KW-1185">Reference proteome</keyword>
<dbReference type="InterPro" id="IPR046977">
    <property type="entry name" value="RsmC/RlmG"/>
</dbReference>
<sequence length="203" mass="22502">MDHYYSSKPSSESHRETIEVNLSGRKFSFVTDAGVFSKKRVDLGSEVLATTAAHTAFPEGNLLDVGCGYGPIGLYLAKAFPNRQVEMVDINERAILLAKENAKLNATENTEIYASNLFEQVENHQFAGIISNPPIRAGKKVVHQILEEAYDYLRPEGKLLIVIQKKQGAPSAQKKMEAIFGNVNRVALEKGYWVLASTKESKE</sequence>
<feature type="domain" description="Methyltransferase small" evidence="3">
    <location>
        <begin position="27"/>
        <end position="195"/>
    </location>
</feature>
<dbReference type="GO" id="GO:0032259">
    <property type="term" value="P:methylation"/>
    <property type="evidence" value="ECO:0007669"/>
    <property type="project" value="UniProtKB-KW"/>
</dbReference>
<organism evidence="4 5">
    <name type="scientific">Atopostipes suicloacalis DSM 15692</name>
    <dbReference type="NCBI Taxonomy" id="1121025"/>
    <lineage>
        <taxon>Bacteria</taxon>
        <taxon>Bacillati</taxon>
        <taxon>Bacillota</taxon>
        <taxon>Bacilli</taxon>
        <taxon>Lactobacillales</taxon>
        <taxon>Carnobacteriaceae</taxon>
        <taxon>Atopostipes</taxon>
    </lineage>
</organism>
<evidence type="ECO:0000313" key="5">
    <source>
        <dbReference type="Proteomes" id="UP000184128"/>
    </source>
</evidence>
<keyword evidence="2 4" id="KW-0808">Transferase</keyword>
<dbReference type="Pfam" id="PF05175">
    <property type="entry name" value="MTS"/>
    <property type="match status" value="1"/>
</dbReference>
<accession>A0A1M4W6V1</accession>
<dbReference type="STRING" id="1121025.SAMN02745249_01115"/>
<dbReference type="GO" id="GO:0008757">
    <property type="term" value="F:S-adenosylmethionine-dependent methyltransferase activity"/>
    <property type="evidence" value="ECO:0007669"/>
    <property type="project" value="InterPro"/>
</dbReference>
<dbReference type="InterPro" id="IPR007848">
    <property type="entry name" value="Small_mtfrase_dom"/>
</dbReference>
<evidence type="ECO:0000259" key="3">
    <source>
        <dbReference type="Pfam" id="PF05175"/>
    </source>
</evidence>
<evidence type="ECO:0000256" key="2">
    <source>
        <dbReference type="ARBA" id="ARBA00022679"/>
    </source>
</evidence>
<dbReference type="Gene3D" id="3.40.50.150">
    <property type="entry name" value="Vaccinia Virus protein VP39"/>
    <property type="match status" value="1"/>
</dbReference>
<gene>
    <name evidence="4" type="ORF">SAMN02745249_01115</name>
</gene>
<dbReference type="EMBL" id="FQUF01000014">
    <property type="protein sequence ID" value="SHE77014.1"/>
    <property type="molecule type" value="Genomic_DNA"/>
</dbReference>
<proteinExistence type="predicted"/>